<dbReference type="AlphaFoldDB" id="A0ABD1Z1U1"/>
<proteinExistence type="predicted"/>
<keyword evidence="2" id="KW-1185">Reference proteome</keyword>
<organism evidence="1 2">
    <name type="scientific">Riccia fluitans</name>
    <dbReference type="NCBI Taxonomy" id="41844"/>
    <lineage>
        <taxon>Eukaryota</taxon>
        <taxon>Viridiplantae</taxon>
        <taxon>Streptophyta</taxon>
        <taxon>Embryophyta</taxon>
        <taxon>Marchantiophyta</taxon>
        <taxon>Marchantiopsida</taxon>
        <taxon>Marchantiidae</taxon>
        <taxon>Marchantiales</taxon>
        <taxon>Ricciaceae</taxon>
        <taxon>Riccia</taxon>
    </lineage>
</organism>
<gene>
    <name evidence="1" type="ORF">R1flu_008936</name>
</gene>
<evidence type="ECO:0000313" key="2">
    <source>
        <dbReference type="Proteomes" id="UP001605036"/>
    </source>
</evidence>
<evidence type="ECO:0000313" key="1">
    <source>
        <dbReference type="EMBL" id="KAL2641349.1"/>
    </source>
</evidence>
<name>A0ABD1Z1U1_9MARC</name>
<reference evidence="1 2" key="1">
    <citation type="submission" date="2024-09" db="EMBL/GenBank/DDBJ databases">
        <title>Chromosome-scale assembly of Riccia fluitans.</title>
        <authorList>
            <person name="Paukszto L."/>
            <person name="Sawicki J."/>
            <person name="Karawczyk K."/>
            <person name="Piernik-Szablinska J."/>
            <person name="Szczecinska M."/>
            <person name="Mazdziarz M."/>
        </authorList>
    </citation>
    <scope>NUCLEOTIDE SEQUENCE [LARGE SCALE GENOMIC DNA]</scope>
    <source>
        <strain evidence="1">Rf_01</strain>
        <tissue evidence="1">Aerial parts of the thallus</tissue>
    </source>
</reference>
<comment type="caution">
    <text evidence="1">The sequence shown here is derived from an EMBL/GenBank/DDBJ whole genome shotgun (WGS) entry which is preliminary data.</text>
</comment>
<dbReference type="EMBL" id="JBHFFA010000002">
    <property type="protein sequence ID" value="KAL2641349.1"/>
    <property type="molecule type" value="Genomic_DNA"/>
</dbReference>
<dbReference type="Proteomes" id="UP001605036">
    <property type="component" value="Unassembled WGS sequence"/>
</dbReference>
<sequence length="242" mass="26633">MIKRALSLRKKILRALKAQFRPGKSSSLPRKPVAVIGNKSATEILGLEPSDDGVPQVRCNFVAPANVLSSEDHTDPGIDAMSVPQLTSKTPLSIVVHPKTPVPIAGQTSLDMPVSSGGLESRPNPGPAVAQEFGAQVEEFQEVRRVLHKRPCGFSRATSIPVPGSDPMRKLRDSYVRLMHQMAQEEAKANPLSPGPVPNMNSDQSRLFEYLDRRRTPEDDEEEEFCRLAVMRAKFNRSQTTS</sequence>
<accession>A0ABD1Z1U1</accession>
<protein>
    <submittedName>
        <fullName evidence="1">Uncharacterized protein</fullName>
    </submittedName>
</protein>